<protein>
    <submittedName>
        <fullName evidence="2">Uncharacterized protein</fullName>
    </submittedName>
</protein>
<feature type="region of interest" description="Disordered" evidence="1">
    <location>
        <begin position="120"/>
        <end position="160"/>
    </location>
</feature>
<dbReference type="Proteomes" id="UP001396898">
    <property type="component" value="Unassembled WGS sequence"/>
</dbReference>
<proteinExistence type="predicted"/>
<accession>A0ABR1R3V9</accession>
<comment type="caution">
    <text evidence="2">The sequence shown here is derived from an EMBL/GenBank/DDBJ whole genome shotgun (WGS) entry which is preliminary data.</text>
</comment>
<reference evidence="2 3" key="1">
    <citation type="submission" date="2023-01" db="EMBL/GenBank/DDBJ databases">
        <title>Analysis of 21 Apiospora genomes using comparative genomics revels a genus with tremendous synthesis potential of carbohydrate active enzymes and secondary metabolites.</title>
        <authorList>
            <person name="Sorensen T."/>
        </authorList>
    </citation>
    <scope>NUCLEOTIDE SEQUENCE [LARGE SCALE GENOMIC DNA]</scope>
    <source>
        <strain evidence="2 3">CBS 20057</strain>
    </source>
</reference>
<gene>
    <name evidence="2" type="ORF">PG991_014458</name>
</gene>
<dbReference type="EMBL" id="JAQQWI010000019">
    <property type="protein sequence ID" value="KAK7998783.1"/>
    <property type="molecule type" value="Genomic_DNA"/>
</dbReference>
<evidence type="ECO:0000313" key="2">
    <source>
        <dbReference type="EMBL" id="KAK7998783.1"/>
    </source>
</evidence>
<keyword evidence="3" id="KW-1185">Reference proteome</keyword>
<feature type="region of interest" description="Disordered" evidence="1">
    <location>
        <begin position="70"/>
        <end position="96"/>
    </location>
</feature>
<evidence type="ECO:0000256" key="1">
    <source>
        <dbReference type="SAM" id="MobiDB-lite"/>
    </source>
</evidence>
<organism evidence="2 3">
    <name type="scientific">Apiospora marii</name>
    <dbReference type="NCBI Taxonomy" id="335849"/>
    <lineage>
        <taxon>Eukaryota</taxon>
        <taxon>Fungi</taxon>
        <taxon>Dikarya</taxon>
        <taxon>Ascomycota</taxon>
        <taxon>Pezizomycotina</taxon>
        <taxon>Sordariomycetes</taxon>
        <taxon>Xylariomycetidae</taxon>
        <taxon>Amphisphaeriales</taxon>
        <taxon>Apiosporaceae</taxon>
        <taxon>Apiospora</taxon>
    </lineage>
</organism>
<evidence type="ECO:0000313" key="3">
    <source>
        <dbReference type="Proteomes" id="UP001396898"/>
    </source>
</evidence>
<sequence>MIGSTLAQLAWPSWKTVRKNTKSPIELNAAIANSRVFWAAAGLLVISYVCGKESRTKHQCALEMTTSCAAGNDEETLPLQPRKEEEESCSGSQEIRTRLESIDERVNAIWEKLQEITGSSPVSFPSAAVDAASDNDEPGEGGEPVETPLTHAADGGDAGPGYLVIW</sequence>
<name>A0ABR1R3V9_9PEZI</name>